<feature type="coiled-coil region" evidence="1">
    <location>
        <begin position="185"/>
        <end position="247"/>
    </location>
</feature>
<dbReference type="Ensembl" id="ENSPKIT00000033618.1">
    <property type="protein sequence ID" value="ENSPKIP00000009506.1"/>
    <property type="gene ID" value="ENSPKIG00000024595.1"/>
</dbReference>
<reference evidence="3" key="2">
    <citation type="submission" date="2025-09" db="UniProtKB">
        <authorList>
            <consortium name="Ensembl"/>
        </authorList>
    </citation>
    <scope>IDENTIFICATION</scope>
</reference>
<evidence type="ECO:0000256" key="2">
    <source>
        <dbReference type="SAM" id="MobiDB-lite"/>
    </source>
</evidence>
<evidence type="ECO:0000313" key="3">
    <source>
        <dbReference type="Ensembl" id="ENSPKIP00000009506.1"/>
    </source>
</evidence>
<feature type="compositionally biased region" description="Basic and acidic residues" evidence="2">
    <location>
        <begin position="371"/>
        <end position="386"/>
    </location>
</feature>
<proteinExistence type="predicted"/>
<accession>A0A3B3QVR5</accession>
<feature type="region of interest" description="Disordered" evidence="2">
    <location>
        <begin position="366"/>
        <end position="386"/>
    </location>
</feature>
<dbReference type="RefSeq" id="XP_023648452.1">
    <property type="nucleotide sequence ID" value="XM_023792684.2"/>
</dbReference>
<evidence type="ECO:0000313" key="4">
    <source>
        <dbReference type="Proteomes" id="UP000261540"/>
    </source>
</evidence>
<feature type="compositionally biased region" description="Pro residues" evidence="2">
    <location>
        <begin position="531"/>
        <end position="552"/>
    </location>
</feature>
<feature type="region of interest" description="Disordered" evidence="2">
    <location>
        <begin position="528"/>
        <end position="580"/>
    </location>
</feature>
<sequence length="580" mass="67496">MDPTETVCKYCGVSYLILHEFRRLKERLRVVEQELDQHLGSAERERALRNQLEELTAVQHQQAVRLQDLGQQLESVSAESSRLQRDLDLAHESCRRFRAHSRLQKKALERALSLLHSSHQQMQDVSLSFLQLKGFWKDWSVWLLQSSHYAQAKLERQTKAADQGAVEVCRFRRQVEELQTQIRAQAVKQNQHQEARAQLEELKMELSGVQRDLSGSRSECHRLQMLLESQAKEIEELLSRQVQVEKEQSTTHSRLSQELKEKEDSWLSCQQRCRSLQEQLCVRGRREDELAQKHLQMEADDRALRNTLQQTQKEITLLKKQSEEAALVHQENMENLEQTLKLKIAEGEAITAQMEATLQRERAQLDLQSRQQEEELRRELGAERDKSQEMLLASQRENNKLQRKLSSLVEEATRDLQEQVERLQERLQEAKATIADSERRRREEVEEGSARHSNLERELQHVRGNEQQGVLQMSKMKQELEEQRKEMSVLQEENVLLQETVRRECEEREELTAALSHAQEQLVKLRRTAPPLSPGTPPAGPRIPGPRLPPTLPRISSKRPTSVSGTRHRVSLTTGRKERA</sequence>
<dbReference type="AlphaFoldDB" id="A0A3B3QVR5"/>
<dbReference type="GeneTree" id="ENSGT00940000162647"/>
<reference evidence="3" key="1">
    <citation type="submission" date="2025-08" db="UniProtKB">
        <authorList>
            <consortium name="Ensembl"/>
        </authorList>
    </citation>
    <scope>IDENTIFICATION</scope>
</reference>
<name>A0A3B3QVR5_9TELE</name>
<keyword evidence="4" id="KW-1185">Reference proteome</keyword>
<feature type="coiled-coil region" evidence="1">
    <location>
        <begin position="473"/>
        <end position="528"/>
    </location>
</feature>
<dbReference type="InterPro" id="IPR038799">
    <property type="entry name" value="LEKR1"/>
</dbReference>
<evidence type="ECO:0000256" key="1">
    <source>
        <dbReference type="SAM" id="Coils"/>
    </source>
</evidence>
<dbReference type="PANTHER" id="PTHR34251:SF1">
    <property type="entry name" value="LEUCINE, GLUTAMATE AND LYSINE RICH 1"/>
    <property type="match status" value="1"/>
</dbReference>
<dbReference type="PANTHER" id="PTHR34251">
    <property type="entry name" value="LEUCINE-, GLUTAMATE- AND LYSINE-RICH PROTEIN 1"/>
    <property type="match status" value="1"/>
</dbReference>
<dbReference type="Proteomes" id="UP000261540">
    <property type="component" value="Unplaced"/>
</dbReference>
<keyword evidence="1" id="KW-0175">Coiled coil</keyword>
<organism evidence="3 4">
    <name type="scientific">Paramormyrops kingsleyae</name>
    <dbReference type="NCBI Taxonomy" id="1676925"/>
    <lineage>
        <taxon>Eukaryota</taxon>
        <taxon>Metazoa</taxon>
        <taxon>Chordata</taxon>
        <taxon>Craniata</taxon>
        <taxon>Vertebrata</taxon>
        <taxon>Euteleostomi</taxon>
        <taxon>Actinopterygii</taxon>
        <taxon>Neopterygii</taxon>
        <taxon>Teleostei</taxon>
        <taxon>Osteoglossocephala</taxon>
        <taxon>Osteoglossomorpha</taxon>
        <taxon>Osteoglossiformes</taxon>
        <taxon>Mormyridae</taxon>
        <taxon>Paramormyrops</taxon>
    </lineage>
</organism>
<protein>
    <submittedName>
        <fullName evidence="3">Leucine, glutamate and lysine rich 1</fullName>
    </submittedName>
</protein>
<dbReference type="GeneID" id="111833936"/>
<dbReference type="CTD" id="389170"/>